<keyword evidence="7 8" id="KW-0503">Monooxygenase</keyword>
<dbReference type="Proteomes" id="UP000465360">
    <property type="component" value="Unassembled WGS sequence"/>
</dbReference>
<protein>
    <submittedName>
        <fullName evidence="9">Cytochrome P450</fullName>
    </submittedName>
</protein>
<keyword evidence="5 8" id="KW-0560">Oxidoreductase</keyword>
<evidence type="ECO:0000256" key="6">
    <source>
        <dbReference type="ARBA" id="ARBA00023004"/>
    </source>
</evidence>
<dbReference type="GO" id="GO:0016705">
    <property type="term" value="F:oxidoreductase activity, acting on paired donors, with incorporation or reduction of molecular oxygen"/>
    <property type="evidence" value="ECO:0007669"/>
    <property type="project" value="InterPro"/>
</dbReference>
<dbReference type="AlphaFoldDB" id="A0A7I9YP75"/>
<comment type="cofactor">
    <cofactor evidence="1">
        <name>heme</name>
        <dbReference type="ChEBI" id="CHEBI:30413"/>
    </cofactor>
</comment>
<comment type="similarity">
    <text evidence="2 8">Belongs to the cytochrome P450 family.</text>
</comment>
<dbReference type="GO" id="GO:0004497">
    <property type="term" value="F:monooxygenase activity"/>
    <property type="evidence" value="ECO:0007669"/>
    <property type="project" value="UniProtKB-KW"/>
</dbReference>
<reference evidence="9 10" key="1">
    <citation type="journal article" date="2019" name="Emerg. Microbes Infect.">
        <title>Comprehensive subspecies identification of 175 nontuberculous mycobacteria species based on 7547 genomic profiles.</title>
        <authorList>
            <person name="Matsumoto Y."/>
            <person name="Kinjo T."/>
            <person name="Motooka D."/>
            <person name="Nabeya D."/>
            <person name="Jung N."/>
            <person name="Uechi K."/>
            <person name="Horii T."/>
            <person name="Iida T."/>
            <person name="Fujita J."/>
            <person name="Nakamura S."/>
        </authorList>
    </citation>
    <scope>NUCLEOTIDE SEQUENCE [LARGE SCALE GENOMIC DNA]</scope>
    <source>
        <strain evidence="9 10">JCM 30725</strain>
    </source>
</reference>
<dbReference type="InterPro" id="IPR002397">
    <property type="entry name" value="Cyt_P450_B"/>
</dbReference>
<dbReference type="SUPFAM" id="SSF48264">
    <property type="entry name" value="Cytochrome P450"/>
    <property type="match status" value="1"/>
</dbReference>
<dbReference type="PANTHER" id="PTHR46696">
    <property type="entry name" value="P450, PUTATIVE (EUROFUNG)-RELATED"/>
    <property type="match status" value="1"/>
</dbReference>
<evidence type="ECO:0000256" key="8">
    <source>
        <dbReference type="RuleBase" id="RU000461"/>
    </source>
</evidence>
<dbReference type="RefSeq" id="WP_163712200.1">
    <property type="nucleotide sequence ID" value="NZ_BLKZ01000001.1"/>
</dbReference>
<name>A0A7I9YP75_MYCBU</name>
<dbReference type="GO" id="GO:0020037">
    <property type="term" value="F:heme binding"/>
    <property type="evidence" value="ECO:0007669"/>
    <property type="project" value="InterPro"/>
</dbReference>
<dbReference type="GO" id="GO:0005506">
    <property type="term" value="F:iron ion binding"/>
    <property type="evidence" value="ECO:0007669"/>
    <property type="project" value="InterPro"/>
</dbReference>
<keyword evidence="3 8" id="KW-0349">Heme</keyword>
<evidence type="ECO:0000256" key="3">
    <source>
        <dbReference type="ARBA" id="ARBA00022617"/>
    </source>
</evidence>
<dbReference type="PROSITE" id="PS00086">
    <property type="entry name" value="CYTOCHROME_P450"/>
    <property type="match status" value="1"/>
</dbReference>
<evidence type="ECO:0000256" key="1">
    <source>
        <dbReference type="ARBA" id="ARBA00001971"/>
    </source>
</evidence>
<dbReference type="InterPro" id="IPR001128">
    <property type="entry name" value="Cyt_P450"/>
</dbReference>
<accession>A0A7I9YP75</accession>
<gene>
    <name evidence="9" type="ORF">MBOU_25230</name>
</gene>
<evidence type="ECO:0000313" key="10">
    <source>
        <dbReference type="Proteomes" id="UP000465360"/>
    </source>
</evidence>
<dbReference type="PANTHER" id="PTHR46696:SF3">
    <property type="entry name" value="PULCHERRIMINIC ACID SYNTHASE"/>
    <property type="match status" value="1"/>
</dbReference>
<organism evidence="9 10">
    <name type="scientific">Mycobacterium bourgelatii</name>
    <dbReference type="NCBI Taxonomy" id="1273442"/>
    <lineage>
        <taxon>Bacteria</taxon>
        <taxon>Bacillati</taxon>
        <taxon>Actinomycetota</taxon>
        <taxon>Actinomycetes</taxon>
        <taxon>Mycobacteriales</taxon>
        <taxon>Mycobacteriaceae</taxon>
        <taxon>Mycobacterium</taxon>
    </lineage>
</organism>
<evidence type="ECO:0000256" key="2">
    <source>
        <dbReference type="ARBA" id="ARBA00010617"/>
    </source>
</evidence>
<proteinExistence type="inferred from homology"/>
<dbReference type="InterPro" id="IPR036396">
    <property type="entry name" value="Cyt_P450_sf"/>
</dbReference>
<keyword evidence="4 8" id="KW-0479">Metal-binding</keyword>
<dbReference type="CDD" id="cd20629">
    <property type="entry name" value="P450_pinF1-like"/>
    <property type="match status" value="1"/>
</dbReference>
<dbReference type="FunFam" id="1.10.630.10:FF:000018">
    <property type="entry name" value="Cytochrome P450 monooxygenase"/>
    <property type="match status" value="1"/>
</dbReference>
<dbReference type="InterPro" id="IPR017972">
    <property type="entry name" value="Cyt_P450_CS"/>
</dbReference>
<sequence>MSDLFDDLEDFAAFDDAVSGNVRDPYPDLLQTARDTPIQRVETALIPGEEGKPFFIVYRHEDIQTMLKDHETFSSKAVTQIFGEVLGQGVMLGMDEPEHGRLRSLVTKAFTQKALARWEDEIVGRIANELIDGFAADGKTDLVKTFTFPYPSRIIAALLGLPEEDFPQFQRWSISMLSFTLNPERGKAASQALIDYFKPILAARRAEPREDLISSLAAATIDGHKLDDEDIYSFIRLLLPAGVETTYRSLGTLLFALLTHPDQLDAIRADRSLIPQAIEEAVRWDAPLLNITRVATRDTELAGVPIPEGSSVMPMLGAANRQEDRYPEPHKFDIFRQAKVPISWGHGVHVCLGMHLARLEMRTAVNLLLDRLPNLRLDPDGDDPHIRGMVFRSPTSLPVLFDATKS</sequence>
<dbReference type="EMBL" id="BLKZ01000001">
    <property type="protein sequence ID" value="GFG90481.1"/>
    <property type="molecule type" value="Genomic_DNA"/>
</dbReference>
<keyword evidence="6 8" id="KW-0408">Iron</keyword>
<comment type="caution">
    <text evidence="9">The sequence shown here is derived from an EMBL/GenBank/DDBJ whole genome shotgun (WGS) entry which is preliminary data.</text>
</comment>
<evidence type="ECO:0000256" key="5">
    <source>
        <dbReference type="ARBA" id="ARBA00023002"/>
    </source>
</evidence>
<evidence type="ECO:0000256" key="7">
    <source>
        <dbReference type="ARBA" id="ARBA00023033"/>
    </source>
</evidence>
<evidence type="ECO:0000256" key="4">
    <source>
        <dbReference type="ARBA" id="ARBA00022723"/>
    </source>
</evidence>
<evidence type="ECO:0000313" key="9">
    <source>
        <dbReference type="EMBL" id="GFG90481.1"/>
    </source>
</evidence>
<dbReference type="PRINTS" id="PR00359">
    <property type="entry name" value="BP450"/>
</dbReference>
<dbReference type="Gene3D" id="1.10.630.10">
    <property type="entry name" value="Cytochrome P450"/>
    <property type="match status" value="1"/>
</dbReference>
<keyword evidence="10" id="KW-1185">Reference proteome</keyword>
<dbReference type="Pfam" id="PF00067">
    <property type="entry name" value="p450"/>
    <property type="match status" value="1"/>
</dbReference>